<dbReference type="EMBL" id="PYGD01000004">
    <property type="protein sequence ID" value="PSK91997.1"/>
    <property type="molecule type" value="Genomic_DNA"/>
</dbReference>
<proteinExistence type="predicted"/>
<name>A0A2P8D457_9BACT</name>
<keyword evidence="3" id="KW-1185">Reference proteome</keyword>
<feature type="transmembrane region" description="Helical" evidence="1">
    <location>
        <begin position="37"/>
        <end position="59"/>
    </location>
</feature>
<keyword evidence="1" id="KW-0812">Transmembrane</keyword>
<protein>
    <submittedName>
        <fullName evidence="2">Uncharacterized protein</fullName>
    </submittedName>
</protein>
<evidence type="ECO:0000313" key="2">
    <source>
        <dbReference type="EMBL" id="PSK91997.1"/>
    </source>
</evidence>
<evidence type="ECO:0000256" key="1">
    <source>
        <dbReference type="SAM" id="Phobius"/>
    </source>
</evidence>
<evidence type="ECO:0000313" key="3">
    <source>
        <dbReference type="Proteomes" id="UP000240572"/>
    </source>
</evidence>
<feature type="transmembrane region" description="Helical" evidence="1">
    <location>
        <begin position="71"/>
        <end position="90"/>
    </location>
</feature>
<accession>A0A2P8D457</accession>
<dbReference type="RefSeq" id="WP_106523075.1">
    <property type="nucleotide sequence ID" value="NZ_PYGD01000004.1"/>
</dbReference>
<dbReference type="Proteomes" id="UP000240572">
    <property type="component" value="Unassembled WGS sequence"/>
</dbReference>
<organism evidence="2 3">
    <name type="scientific">Taibaiella chishuiensis</name>
    <dbReference type="NCBI Taxonomy" id="1434707"/>
    <lineage>
        <taxon>Bacteria</taxon>
        <taxon>Pseudomonadati</taxon>
        <taxon>Bacteroidota</taxon>
        <taxon>Chitinophagia</taxon>
        <taxon>Chitinophagales</taxon>
        <taxon>Chitinophagaceae</taxon>
        <taxon>Taibaiella</taxon>
    </lineage>
</organism>
<sequence>MSRHFDTVANVKVADAVIQVLVFAFLLATIVLKLSLFAYGIYAMAGIQVLSCLLWSLYFTAEVPRLKAGTFIRRAFFITLGILGLSLLLFKSYFLLLLYLMIFAGPIQGFAYFFITLREISFFRKARKPYYLL</sequence>
<feature type="transmembrane region" description="Helical" evidence="1">
    <location>
        <begin position="96"/>
        <end position="117"/>
    </location>
</feature>
<dbReference type="OrthoDB" id="9842979at2"/>
<comment type="caution">
    <text evidence="2">The sequence shown here is derived from an EMBL/GenBank/DDBJ whole genome shotgun (WGS) entry which is preliminary data.</text>
</comment>
<dbReference type="AlphaFoldDB" id="A0A2P8D457"/>
<feature type="transmembrane region" description="Helical" evidence="1">
    <location>
        <begin position="12"/>
        <end position="31"/>
    </location>
</feature>
<reference evidence="2 3" key="1">
    <citation type="submission" date="2018-03" db="EMBL/GenBank/DDBJ databases">
        <title>Genomic Encyclopedia of Type Strains, Phase III (KMG-III): the genomes of soil and plant-associated and newly described type strains.</title>
        <authorList>
            <person name="Whitman W."/>
        </authorList>
    </citation>
    <scope>NUCLEOTIDE SEQUENCE [LARGE SCALE GENOMIC DNA]</scope>
    <source>
        <strain evidence="2 3">CGMCC 1.12700</strain>
    </source>
</reference>
<gene>
    <name evidence="2" type="ORF">B0I18_10491</name>
</gene>
<keyword evidence="1" id="KW-1133">Transmembrane helix</keyword>
<keyword evidence="1" id="KW-0472">Membrane</keyword>